<dbReference type="Proteomes" id="UP000037109">
    <property type="component" value="Unassembled WGS sequence"/>
</dbReference>
<keyword evidence="3" id="KW-1185">Reference proteome</keyword>
<gene>
    <name evidence="2" type="ORF">AF332_11295</name>
</gene>
<sequence>MENYPNVMIVPENDETPEEMIEDYVEMIHYNLERNIPLEEILWDFFTEINRWSCKQFLIDSAKQSLQELENLHEMEMSEASDFEDEE</sequence>
<evidence type="ECO:0000256" key="1">
    <source>
        <dbReference type="SAM" id="Coils"/>
    </source>
</evidence>
<dbReference type="STRING" id="1459.AF332_11295"/>
<protein>
    <submittedName>
        <fullName evidence="2">Uncharacterized protein</fullName>
    </submittedName>
</protein>
<dbReference type="AlphaFoldDB" id="A0A0M0GCT5"/>
<organism evidence="2 3">
    <name type="scientific">Sporosarcina globispora</name>
    <name type="common">Bacillus globisporus</name>
    <dbReference type="NCBI Taxonomy" id="1459"/>
    <lineage>
        <taxon>Bacteria</taxon>
        <taxon>Bacillati</taxon>
        <taxon>Bacillota</taxon>
        <taxon>Bacilli</taxon>
        <taxon>Bacillales</taxon>
        <taxon>Caryophanaceae</taxon>
        <taxon>Sporosarcina</taxon>
    </lineage>
</organism>
<reference evidence="3" key="1">
    <citation type="submission" date="2015-07" db="EMBL/GenBank/DDBJ databases">
        <title>Fjat-10036 dsm4.</title>
        <authorList>
            <person name="Liu B."/>
            <person name="Wang J."/>
            <person name="Zhu Y."/>
            <person name="Liu G."/>
            <person name="Chen Q."/>
            <person name="Chen Z."/>
            <person name="Lan J."/>
            <person name="Che J."/>
            <person name="Ge C."/>
            <person name="Shi H."/>
            <person name="Pan Z."/>
            <person name="Liu X."/>
        </authorList>
    </citation>
    <scope>NUCLEOTIDE SEQUENCE [LARGE SCALE GENOMIC DNA]</scope>
    <source>
        <strain evidence="3">DSM 4</strain>
    </source>
</reference>
<evidence type="ECO:0000313" key="2">
    <source>
        <dbReference type="EMBL" id="KON87352.1"/>
    </source>
</evidence>
<dbReference type="PATRIC" id="fig|1459.3.peg.2413"/>
<proteinExistence type="predicted"/>
<dbReference type="EMBL" id="LGUF01000007">
    <property type="protein sequence ID" value="KON87352.1"/>
    <property type="molecule type" value="Genomic_DNA"/>
</dbReference>
<name>A0A0M0GCT5_SPOGL</name>
<dbReference type="OrthoDB" id="2943576at2"/>
<feature type="coiled-coil region" evidence="1">
    <location>
        <begin position="59"/>
        <end position="86"/>
    </location>
</feature>
<evidence type="ECO:0000313" key="3">
    <source>
        <dbReference type="Proteomes" id="UP000037109"/>
    </source>
</evidence>
<dbReference type="RefSeq" id="WP_053434696.1">
    <property type="nucleotide sequence ID" value="NZ_LGUF01000007.1"/>
</dbReference>
<keyword evidence="1" id="KW-0175">Coiled coil</keyword>
<comment type="caution">
    <text evidence="2">The sequence shown here is derived from an EMBL/GenBank/DDBJ whole genome shotgun (WGS) entry which is preliminary data.</text>
</comment>
<accession>A0A0M0GCT5</accession>